<dbReference type="InterPro" id="IPR020846">
    <property type="entry name" value="MFS_dom"/>
</dbReference>
<feature type="transmembrane region" description="Helical" evidence="10">
    <location>
        <begin position="334"/>
        <end position="354"/>
    </location>
</feature>
<feature type="transmembrane region" description="Helical" evidence="10">
    <location>
        <begin position="610"/>
        <end position="632"/>
    </location>
</feature>
<feature type="transmembrane region" description="Helical" evidence="10">
    <location>
        <begin position="578"/>
        <end position="598"/>
    </location>
</feature>
<name>A0AB34KDU9_9PEZI</name>
<evidence type="ECO:0000256" key="5">
    <source>
        <dbReference type="ARBA" id="ARBA00038347"/>
    </source>
</evidence>
<comment type="caution">
    <text evidence="12">The sequence shown here is derived from an EMBL/GenBank/DDBJ whole genome shotgun (WGS) entry which is preliminary data.</text>
</comment>
<dbReference type="Proteomes" id="UP000803884">
    <property type="component" value="Unassembled WGS sequence"/>
</dbReference>
<dbReference type="Gene3D" id="1.20.1250.20">
    <property type="entry name" value="MFS general substrate transporter like domains"/>
    <property type="match status" value="1"/>
</dbReference>
<dbReference type="RefSeq" id="XP_069226304.1">
    <property type="nucleotide sequence ID" value="XM_069376529.1"/>
</dbReference>
<feature type="region of interest" description="Disordered" evidence="9">
    <location>
        <begin position="113"/>
        <end position="156"/>
    </location>
</feature>
<gene>
    <name evidence="12" type="ORF">WHR41_07925</name>
</gene>
<feature type="transmembrane region" description="Helical" evidence="10">
    <location>
        <begin position="217"/>
        <end position="234"/>
    </location>
</feature>
<keyword evidence="13" id="KW-1185">Reference proteome</keyword>
<organism evidence="12 13">
    <name type="scientific">Cladosporium halotolerans</name>
    <dbReference type="NCBI Taxonomy" id="1052096"/>
    <lineage>
        <taxon>Eukaryota</taxon>
        <taxon>Fungi</taxon>
        <taxon>Dikarya</taxon>
        <taxon>Ascomycota</taxon>
        <taxon>Pezizomycotina</taxon>
        <taxon>Dothideomycetes</taxon>
        <taxon>Dothideomycetidae</taxon>
        <taxon>Cladosporiales</taxon>
        <taxon>Cladosporiaceae</taxon>
        <taxon>Cladosporium</taxon>
    </lineage>
</organism>
<dbReference type="CDD" id="cd17323">
    <property type="entry name" value="MFS_Tpo1_MDR_like"/>
    <property type="match status" value="1"/>
</dbReference>
<dbReference type="AlphaFoldDB" id="A0AB34KDU9"/>
<feature type="compositionally biased region" description="Polar residues" evidence="9">
    <location>
        <begin position="113"/>
        <end position="129"/>
    </location>
</feature>
<feature type="transmembrane region" description="Helical" evidence="10">
    <location>
        <begin position="644"/>
        <end position="665"/>
    </location>
</feature>
<protein>
    <recommendedName>
        <fullName evidence="7">Cercosporin MFS transporter CTB4</fullName>
    </recommendedName>
    <alternativeName>
        <fullName evidence="8">Cercosporin toxin biosynthesis cluster protein 4</fullName>
    </alternativeName>
</protein>
<evidence type="ECO:0000256" key="2">
    <source>
        <dbReference type="ARBA" id="ARBA00022692"/>
    </source>
</evidence>
<evidence type="ECO:0000256" key="8">
    <source>
        <dbReference type="ARBA" id="ARBA00077167"/>
    </source>
</evidence>
<evidence type="ECO:0000256" key="4">
    <source>
        <dbReference type="ARBA" id="ARBA00023136"/>
    </source>
</evidence>
<sequence length="680" mass="75896">MSFAPTSEHNSYDVESNPSEDRLSRDSLQYTLPELNLPSELRVDDVLRPHGIEAYIDESDYSYDTDSEYDFEDAVSHFSRDTSYGGIDDPTFEQILPSDIPFTYSQIPRTMTNSFWTPSADRQQSLTKPSSRRTLRASPAKLVHSPSSRSIRDPNLVTWDSTDDPANPHNWPRHRRWASTILVAMFAFIAPMASTMVAPALDTIADEFDIESDIEQFLVMSIFLLAFAIGPFVWGPMSEVFGRVRVLQSANLIFLLFNTVCGFAKTKQQMMAFRFLSGIGGSAPQAIGGGILSDCFRAGDRGAATAIYSLMPFLSPAVAPIMGGYLTQFTTWRWVFWATSIFDLAVQVACVFLLKETFAPAILTKKAAKLKKLTGNNELHTKWQGPDHSMKKLIMKSLVRPLIMLFTQPALQAMALFRAYQYGLMYLVLATFNRVFEGAYDQSVGRASLNYLSLGVGFVIGLQISGIMQDKIYTWCKTHQIDPSAAVFSRHTWARIRMLRNADKTNDQKSLLTSSPSIKQTFVIPRKPLPSRGTNRSLTHDPTKGLPEYRLPLVLPFSLLIPIGLFIYGWSAEKQVHWFVPNLGTCIFAIGLIVCFNCAQAYVVDTYTTYAASATGAAAFVRTMAGFSFPLFAPRMYDVLGVGWGNSLLGFVSLFLGVVAPLTLWRFGGWLRSKSTYCTD</sequence>
<feature type="transmembrane region" description="Helical" evidence="10">
    <location>
        <begin position="553"/>
        <end position="572"/>
    </location>
</feature>
<comment type="similarity">
    <text evidence="5">Belongs to the major facilitator superfamily. CAR1 family.</text>
</comment>
<keyword evidence="3 10" id="KW-1133">Transmembrane helix</keyword>
<reference evidence="12 13" key="1">
    <citation type="journal article" date="2020" name="Microbiol. Resour. Announc.">
        <title>Draft Genome Sequence of a Cladosporium Species Isolated from the Mesophotic Ascidian Didemnum maculosum.</title>
        <authorList>
            <person name="Gioti A."/>
            <person name="Siaperas R."/>
            <person name="Nikolaivits E."/>
            <person name="Le Goff G."/>
            <person name="Ouazzani J."/>
            <person name="Kotoulas G."/>
            <person name="Topakas E."/>
        </authorList>
    </citation>
    <scope>NUCLEOTIDE SEQUENCE [LARGE SCALE GENOMIC DNA]</scope>
    <source>
        <strain evidence="12 13">TM138-S3</strain>
    </source>
</reference>
<evidence type="ECO:0000256" key="3">
    <source>
        <dbReference type="ARBA" id="ARBA00022989"/>
    </source>
</evidence>
<comment type="subcellular location">
    <subcellularLocation>
        <location evidence="1">Membrane</location>
        <topology evidence="1">Multi-pass membrane protein</topology>
    </subcellularLocation>
</comment>
<feature type="transmembrane region" description="Helical" evidence="10">
    <location>
        <begin position="177"/>
        <end position="205"/>
    </location>
</feature>
<dbReference type="InterPro" id="IPR036259">
    <property type="entry name" value="MFS_trans_sf"/>
</dbReference>
<dbReference type="PANTHER" id="PTHR23502">
    <property type="entry name" value="MAJOR FACILITATOR SUPERFAMILY"/>
    <property type="match status" value="1"/>
</dbReference>
<dbReference type="GO" id="GO:0022857">
    <property type="term" value="F:transmembrane transporter activity"/>
    <property type="evidence" value="ECO:0007669"/>
    <property type="project" value="InterPro"/>
</dbReference>
<feature type="domain" description="Major facilitator superfamily (MFS) profile" evidence="11">
    <location>
        <begin position="179"/>
        <end position="672"/>
    </location>
</feature>
<dbReference type="PANTHER" id="PTHR23502:SF60">
    <property type="entry name" value="MAJOR FACILITATOR SUPERFAMILY (MFS) PROFILE DOMAIN-CONTAINING PROTEIN-RELATED"/>
    <property type="match status" value="1"/>
</dbReference>
<dbReference type="GO" id="GO:0016020">
    <property type="term" value="C:membrane"/>
    <property type="evidence" value="ECO:0007669"/>
    <property type="project" value="UniProtKB-SubCell"/>
</dbReference>
<keyword evidence="4 10" id="KW-0472">Membrane</keyword>
<dbReference type="Pfam" id="PF07690">
    <property type="entry name" value="MFS_1"/>
    <property type="match status" value="1"/>
</dbReference>
<accession>A0AB34KDU9</accession>
<dbReference type="Gene3D" id="1.20.1720.10">
    <property type="entry name" value="Multidrug resistance protein D"/>
    <property type="match status" value="1"/>
</dbReference>
<evidence type="ECO:0000256" key="6">
    <source>
        <dbReference type="ARBA" id="ARBA00053977"/>
    </source>
</evidence>
<dbReference type="PROSITE" id="PS50850">
    <property type="entry name" value="MFS"/>
    <property type="match status" value="1"/>
</dbReference>
<evidence type="ECO:0000256" key="9">
    <source>
        <dbReference type="SAM" id="MobiDB-lite"/>
    </source>
</evidence>
<feature type="transmembrane region" description="Helical" evidence="10">
    <location>
        <begin position="449"/>
        <end position="468"/>
    </location>
</feature>
<evidence type="ECO:0000313" key="13">
    <source>
        <dbReference type="Proteomes" id="UP000803884"/>
    </source>
</evidence>
<feature type="region of interest" description="Disordered" evidence="9">
    <location>
        <begin position="1"/>
        <end position="24"/>
    </location>
</feature>
<comment type="function">
    <text evidence="6">MFS transporter; part of the gene cluster that mediates the biosynthesis of cercosporin, a light-activated, non-host-selective toxin. The perylenequinone chromophore of cercosporin absorbs light energy to attain an electronically-activated triplet state and produces active oxygen species such as the hydroxyl radical, superoxide, hydrogen peroxide or singlet oxygen upon reaction with oxygen molecules. These reactive oxygen species cause damage to various cellular components including lipids, proteins and nucleic acids. Responsible for secretion and accumulation of cercosporin, but does not play any roles in self-protection against the toxicity of cercosporin.</text>
</comment>
<dbReference type="GeneID" id="96009367"/>
<evidence type="ECO:0000256" key="7">
    <source>
        <dbReference type="ARBA" id="ARBA00069139"/>
    </source>
</evidence>
<evidence type="ECO:0000313" key="12">
    <source>
        <dbReference type="EMBL" id="KAL1583197.1"/>
    </source>
</evidence>
<evidence type="ECO:0000256" key="1">
    <source>
        <dbReference type="ARBA" id="ARBA00004141"/>
    </source>
</evidence>
<dbReference type="InterPro" id="IPR011701">
    <property type="entry name" value="MFS"/>
</dbReference>
<dbReference type="FunFam" id="1.20.1250.20:FF:000011">
    <property type="entry name" value="MFS multidrug transporter, putative"/>
    <property type="match status" value="1"/>
</dbReference>
<feature type="compositionally biased region" description="Polar residues" evidence="9">
    <location>
        <begin position="1"/>
        <end position="17"/>
    </location>
</feature>
<dbReference type="SUPFAM" id="SSF103473">
    <property type="entry name" value="MFS general substrate transporter"/>
    <property type="match status" value="2"/>
</dbReference>
<dbReference type="EMBL" id="JAAQHG020000038">
    <property type="protein sequence ID" value="KAL1583197.1"/>
    <property type="molecule type" value="Genomic_DNA"/>
</dbReference>
<feature type="transmembrane region" description="Helical" evidence="10">
    <location>
        <begin position="306"/>
        <end position="328"/>
    </location>
</feature>
<evidence type="ECO:0000256" key="10">
    <source>
        <dbReference type="SAM" id="Phobius"/>
    </source>
</evidence>
<proteinExistence type="inferred from homology"/>
<keyword evidence="2 10" id="KW-0812">Transmembrane</keyword>
<evidence type="ECO:0000259" key="11">
    <source>
        <dbReference type="PROSITE" id="PS50850"/>
    </source>
</evidence>